<dbReference type="EMBL" id="JBHSHJ010000007">
    <property type="protein sequence ID" value="MFC4789301.1"/>
    <property type="molecule type" value="Genomic_DNA"/>
</dbReference>
<comment type="caution">
    <text evidence="1">The sequence shown here is derived from an EMBL/GenBank/DDBJ whole genome shotgun (WGS) entry which is preliminary data.</text>
</comment>
<sequence length="176" mass="18948">MTSTATPIRFDRAASKRAQLLDALAFLYHQRQRPISPLELQAETGFTAETTNEILKAFRERGEVFTVGRGMYAPVVQHAPPRAVSLTMLHDGSAKLEVGDELLSLGPLEYRTLVRVVGGIASETAMLAAESNNSAKVSALAASVHRNDELIKRMADLLASVAPKGRPPTQAPDAPC</sequence>
<proteinExistence type="predicted"/>
<dbReference type="Proteomes" id="UP001596001">
    <property type="component" value="Unassembled WGS sequence"/>
</dbReference>
<evidence type="ECO:0000313" key="2">
    <source>
        <dbReference type="Proteomes" id="UP001596001"/>
    </source>
</evidence>
<organism evidence="1 2">
    <name type="scientific">Giesbergeria sinuosa</name>
    <dbReference type="NCBI Taxonomy" id="80883"/>
    <lineage>
        <taxon>Bacteria</taxon>
        <taxon>Pseudomonadati</taxon>
        <taxon>Pseudomonadota</taxon>
        <taxon>Betaproteobacteria</taxon>
        <taxon>Burkholderiales</taxon>
        <taxon>Comamonadaceae</taxon>
        <taxon>Giesbergeria</taxon>
    </lineage>
</organism>
<reference evidence="2" key="1">
    <citation type="journal article" date="2019" name="Int. J. Syst. Evol. Microbiol.">
        <title>The Global Catalogue of Microorganisms (GCM) 10K type strain sequencing project: providing services to taxonomists for standard genome sequencing and annotation.</title>
        <authorList>
            <consortium name="The Broad Institute Genomics Platform"/>
            <consortium name="The Broad Institute Genome Sequencing Center for Infectious Disease"/>
            <person name="Wu L."/>
            <person name="Ma J."/>
        </authorList>
    </citation>
    <scope>NUCLEOTIDE SEQUENCE [LARGE SCALE GENOMIC DNA]</scope>
    <source>
        <strain evidence="2">CCUG 49452</strain>
    </source>
</reference>
<protein>
    <submittedName>
        <fullName evidence="1">Uncharacterized protein</fullName>
    </submittedName>
</protein>
<evidence type="ECO:0000313" key="1">
    <source>
        <dbReference type="EMBL" id="MFC4789301.1"/>
    </source>
</evidence>
<accession>A0ABV9QCL1</accession>
<name>A0ABV9QCL1_9BURK</name>
<gene>
    <name evidence="1" type="ORF">ACFO6X_09965</name>
</gene>
<keyword evidence="2" id="KW-1185">Reference proteome</keyword>
<dbReference type="RefSeq" id="WP_382432555.1">
    <property type="nucleotide sequence ID" value="NZ_JBHSHJ010000007.1"/>
</dbReference>